<feature type="domain" description="Polymerase nucleotidyl transferase" evidence="1">
    <location>
        <begin position="23"/>
        <end position="90"/>
    </location>
</feature>
<proteinExistence type="predicted"/>
<evidence type="ECO:0000313" key="3">
    <source>
        <dbReference type="Proteomes" id="UP000295777"/>
    </source>
</evidence>
<dbReference type="OrthoDB" id="14556at2"/>
<dbReference type="GO" id="GO:0016740">
    <property type="term" value="F:transferase activity"/>
    <property type="evidence" value="ECO:0007669"/>
    <property type="project" value="UniProtKB-KW"/>
</dbReference>
<dbReference type="Proteomes" id="UP000295777">
    <property type="component" value="Unassembled WGS sequence"/>
</dbReference>
<dbReference type="Pfam" id="PF01909">
    <property type="entry name" value="NTP_transf_2"/>
    <property type="match status" value="1"/>
</dbReference>
<dbReference type="Gene3D" id="3.30.460.10">
    <property type="entry name" value="Beta Polymerase, domain 2"/>
    <property type="match status" value="1"/>
</dbReference>
<gene>
    <name evidence="2" type="ORF">CLV27_0670</name>
</gene>
<accession>A0A4R1GB88</accession>
<keyword evidence="2" id="KW-0808">Transferase</keyword>
<reference evidence="2 3" key="1">
    <citation type="submission" date="2019-03" db="EMBL/GenBank/DDBJ databases">
        <title>Genomic Encyclopedia of Archaeal and Bacterial Type Strains, Phase II (KMG-II): from individual species to whole genera.</title>
        <authorList>
            <person name="Goeker M."/>
        </authorList>
    </citation>
    <scope>NUCLEOTIDE SEQUENCE [LARGE SCALE GENOMIC DNA]</scope>
    <source>
        <strain evidence="2 3">DSM 24425</strain>
    </source>
</reference>
<dbReference type="AlphaFoldDB" id="A0A4R1GB88"/>
<comment type="caution">
    <text evidence="2">The sequence shown here is derived from an EMBL/GenBank/DDBJ whole genome shotgun (WGS) entry which is preliminary data.</text>
</comment>
<evidence type="ECO:0000313" key="2">
    <source>
        <dbReference type="EMBL" id="TCK05244.1"/>
    </source>
</evidence>
<dbReference type="SUPFAM" id="SSF81301">
    <property type="entry name" value="Nucleotidyltransferase"/>
    <property type="match status" value="1"/>
</dbReference>
<sequence length="100" mass="11360">MKKLRLEDSEIRAIKEVATKVFGENCRVFIFGSRTKAELRGGDIDIFVEVPEIKNVTAKKVEFLVELKERIGEQKIDLIVATPDCQKPICLEAREKGVEI</sequence>
<evidence type="ECO:0000259" key="1">
    <source>
        <dbReference type="Pfam" id="PF01909"/>
    </source>
</evidence>
<dbReference type="InterPro" id="IPR043519">
    <property type="entry name" value="NT_sf"/>
</dbReference>
<keyword evidence="3" id="KW-1185">Reference proteome</keyword>
<protein>
    <submittedName>
        <fullName evidence="2">Nucleotidyltransferase-like protein</fullName>
    </submittedName>
</protein>
<organism evidence="2 3">
    <name type="scientific">Phorcysia thermohydrogeniphila</name>
    <dbReference type="NCBI Taxonomy" id="936138"/>
    <lineage>
        <taxon>Bacteria</taxon>
        <taxon>Pseudomonadati</taxon>
        <taxon>Aquificota</taxon>
        <taxon>Aquificia</taxon>
        <taxon>Desulfurobacteriales</taxon>
        <taxon>Desulfurobacteriaceae</taxon>
        <taxon>Phorcysia</taxon>
    </lineage>
</organism>
<dbReference type="EMBL" id="SMFV01000002">
    <property type="protein sequence ID" value="TCK05244.1"/>
    <property type="molecule type" value="Genomic_DNA"/>
</dbReference>
<dbReference type="RefSeq" id="WP_132525793.1">
    <property type="nucleotide sequence ID" value="NZ_SMFV01000002.1"/>
</dbReference>
<dbReference type="InterPro" id="IPR002934">
    <property type="entry name" value="Polymerase_NTP_transf_dom"/>
</dbReference>
<name>A0A4R1GB88_9BACT</name>